<dbReference type="AlphaFoldDB" id="F8F0F8"/>
<accession>F8F0F8</accession>
<dbReference type="RefSeq" id="WP_013968613.1">
    <property type="nucleotide sequence ID" value="NC_015732.1"/>
</dbReference>
<evidence type="ECO:0000313" key="2">
    <source>
        <dbReference type="Proteomes" id="UP000000503"/>
    </source>
</evidence>
<reference evidence="2" key="1">
    <citation type="journal article" date="2013" name="Stand. Genomic Sci.">
        <title>Genome sequence of the thermophilic fresh-water bacterium Spirochaeta caldaria type strain (H1(T)), reclassification of Spirochaeta caldaria, Spirochaeta stenostrepta, and Spirochaeta zuelzerae in the genus Treponema as Treponema caldaria comb. nov., Treponema stenostrepta comb. nov., and Treponema zuelzerae comb. nov., and emendation of the genus Treponema.</title>
        <authorList>
            <person name="Abt B."/>
            <person name="Goker M."/>
            <person name="Scheuner C."/>
            <person name="Han C."/>
            <person name="Lu M."/>
            <person name="Misra M."/>
            <person name="Lapidus A."/>
            <person name="Nolan M."/>
            <person name="Lucas S."/>
            <person name="Hammon N."/>
            <person name="Deshpande S."/>
            <person name="Cheng J.F."/>
            <person name="Tapia R."/>
            <person name="Goodwin L.A."/>
            <person name="Pitluck S."/>
            <person name="Liolios K."/>
            <person name="Pagani I."/>
            <person name="Ivanova N."/>
            <person name="Mavromatis K."/>
            <person name="Mikhailova N."/>
            <person name="Huntemann M."/>
            <person name="Pati A."/>
            <person name="Chen A."/>
            <person name="Palaniappan K."/>
            <person name="Land M."/>
            <person name="Hauser L."/>
            <person name="Jeffries C.D."/>
            <person name="Rohde M."/>
            <person name="Spring S."/>
            <person name="Gronow S."/>
            <person name="Detter J.C."/>
            <person name="Bristow J."/>
            <person name="Eisen J.A."/>
            <person name="Markowitz V."/>
            <person name="Hugenholtz P."/>
            <person name="Kyrpides N.C."/>
            <person name="Woyke T."/>
            <person name="Klenk H.P."/>
        </authorList>
    </citation>
    <scope>NUCLEOTIDE SEQUENCE</scope>
    <source>
        <strain evidence="2">ATCC 51460 / DSM 7334 / H1</strain>
    </source>
</reference>
<proteinExistence type="predicted"/>
<organism evidence="1 2">
    <name type="scientific">Gracilinema caldarium (strain ATCC 51460 / DSM 7334 / H1)</name>
    <name type="common">Treponema caldarium</name>
    <dbReference type="NCBI Taxonomy" id="744872"/>
    <lineage>
        <taxon>Bacteria</taxon>
        <taxon>Pseudomonadati</taxon>
        <taxon>Spirochaetota</taxon>
        <taxon>Spirochaetia</taxon>
        <taxon>Spirochaetales</taxon>
        <taxon>Breznakiellaceae</taxon>
        <taxon>Gracilinema</taxon>
    </lineage>
</organism>
<dbReference type="Proteomes" id="UP000000503">
    <property type="component" value="Chromosome"/>
</dbReference>
<dbReference type="EMBL" id="CP002868">
    <property type="protein sequence ID" value="AEJ19302.1"/>
    <property type="molecule type" value="Genomic_DNA"/>
</dbReference>
<gene>
    <name evidence="1" type="ordered locus">Spica_1156</name>
</gene>
<protein>
    <submittedName>
        <fullName evidence="1">Uncharacterized protein</fullName>
    </submittedName>
</protein>
<dbReference type="HOGENOM" id="CLU_1481346_0_0_12"/>
<keyword evidence="2" id="KW-1185">Reference proteome</keyword>
<sequence length="182" mass="20518">MFVANHHIHRWLVLIPHRDCLKSILELQRRLWQQGICESRLLPPVAFLTSVEKPVGEETRKTIAQIIRQQSLLEGKQGYIDGMSPAIVTIPEVGKVLGLPLSLNLSQITTNAVLPSPILILALGAHQQTLTLAQKLYHESKPFRFRQGSVANLAFTLQKKNNYSSIVLHWELGKSIWMAHHG</sequence>
<name>F8F0F8_GRAC1</name>
<dbReference type="STRING" id="744872.Spica_1156"/>
<dbReference type="KEGG" id="scd:Spica_1156"/>
<evidence type="ECO:0000313" key="1">
    <source>
        <dbReference type="EMBL" id="AEJ19302.1"/>
    </source>
</evidence>